<evidence type="ECO:0000256" key="12">
    <source>
        <dbReference type="PROSITE-ProRule" id="PRU00110"/>
    </source>
</evidence>
<evidence type="ECO:0000256" key="1">
    <source>
        <dbReference type="ARBA" id="ARBA00000085"/>
    </source>
</evidence>
<evidence type="ECO:0000256" key="10">
    <source>
        <dbReference type="ARBA" id="ARBA00023012"/>
    </source>
</evidence>
<dbReference type="Gene3D" id="3.40.50.2300">
    <property type="match status" value="1"/>
</dbReference>
<dbReference type="PROSITE" id="PS50110">
    <property type="entry name" value="RESPONSE_REGULATORY"/>
    <property type="match status" value="1"/>
</dbReference>
<dbReference type="CDD" id="cd17546">
    <property type="entry name" value="REC_hyHK_CKI1_RcsC-like"/>
    <property type="match status" value="1"/>
</dbReference>
<keyword evidence="8" id="KW-0067">ATP-binding</keyword>
<dbReference type="PROSITE" id="PS50894">
    <property type="entry name" value="HPT"/>
    <property type="match status" value="1"/>
</dbReference>
<dbReference type="InterPro" id="IPR036097">
    <property type="entry name" value="HisK_dim/P_sf"/>
</dbReference>
<evidence type="ECO:0000313" key="18">
    <source>
        <dbReference type="EMBL" id="MBE7940603.1"/>
    </source>
</evidence>
<dbReference type="SUPFAM" id="SSF47384">
    <property type="entry name" value="Homodimeric domain of signal transducing histidine kinase"/>
    <property type="match status" value="1"/>
</dbReference>
<dbReference type="PRINTS" id="PR00344">
    <property type="entry name" value="BCTRLSENSOR"/>
</dbReference>
<evidence type="ECO:0000259" key="15">
    <source>
        <dbReference type="PROSITE" id="PS50109"/>
    </source>
</evidence>
<dbReference type="InterPro" id="IPR013656">
    <property type="entry name" value="PAS_4"/>
</dbReference>
<dbReference type="InterPro" id="IPR005467">
    <property type="entry name" value="His_kinase_dom"/>
</dbReference>
<name>A0ABR9SE19_9BURK</name>
<comment type="caution">
    <text evidence="18">The sequence shown here is derived from an EMBL/GenBank/DDBJ whole genome shotgun (WGS) entry which is preliminary data.</text>
</comment>
<evidence type="ECO:0000256" key="11">
    <source>
        <dbReference type="ARBA" id="ARBA00023136"/>
    </source>
</evidence>
<feature type="domain" description="Histidine kinase" evidence="15">
    <location>
        <begin position="306"/>
        <end position="527"/>
    </location>
</feature>
<dbReference type="Gene3D" id="1.20.120.160">
    <property type="entry name" value="HPT domain"/>
    <property type="match status" value="1"/>
</dbReference>
<keyword evidence="4" id="KW-1003">Cell membrane</keyword>
<dbReference type="SUPFAM" id="SSF55785">
    <property type="entry name" value="PYP-like sensor domain (PAS domain)"/>
    <property type="match status" value="2"/>
</dbReference>
<dbReference type="Pfam" id="PF02518">
    <property type="entry name" value="HATPase_c"/>
    <property type="match status" value="1"/>
</dbReference>
<feature type="modified residue" description="Phosphohistidine" evidence="12">
    <location>
        <position position="784"/>
    </location>
</feature>
<evidence type="ECO:0000256" key="9">
    <source>
        <dbReference type="ARBA" id="ARBA00022989"/>
    </source>
</evidence>
<dbReference type="InterPro" id="IPR036890">
    <property type="entry name" value="HATPase_C_sf"/>
</dbReference>
<keyword evidence="19" id="KW-1185">Reference proteome</keyword>
<evidence type="ECO:0000256" key="13">
    <source>
        <dbReference type="PROSITE-ProRule" id="PRU00169"/>
    </source>
</evidence>
<dbReference type="CDD" id="cd00082">
    <property type="entry name" value="HisKA"/>
    <property type="match status" value="1"/>
</dbReference>
<dbReference type="PANTHER" id="PTHR45339:SF1">
    <property type="entry name" value="HYBRID SIGNAL TRANSDUCTION HISTIDINE KINASE J"/>
    <property type="match status" value="1"/>
</dbReference>
<dbReference type="InterPro" id="IPR003661">
    <property type="entry name" value="HisK_dim/P_dom"/>
</dbReference>
<feature type="region of interest" description="Disordered" evidence="14">
    <location>
        <begin position="685"/>
        <end position="716"/>
    </location>
</feature>
<evidence type="ECO:0000256" key="2">
    <source>
        <dbReference type="ARBA" id="ARBA00004651"/>
    </source>
</evidence>
<dbReference type="SUPFAM" id="SSF47226">
    <property type="entry name" value="Histidine-containing phosphotransfer domain, HPT domain"/>
    <property type="match status" value="1"/>
</dbReference>
<dbReference type="InterPro" id="IPR035965">
    <property type="entry name" value="PAS-like_dom_sf"/>
</dbReference>
<keyword evidence="5 13" id="KW-0597">Phosphoprotein</keyword>
<dbReference type="InterPro" id="IPR000014">
    <property type="entry name" value="PAS"/>
</dbReference>
<comment type="catalytic activity">
    <reaction evidence="1">
        <text>ATP + protein L-histidine = ADP + protein N-phospho-L-histidine.</text>
        <dbReference type="EC" id="2.7.13.3"/>
    </reaction>
</comment>
<organism evidence="18 19">
    <name type="scientific">Ramlibacter aquaticus</name>
    <dbReference type="NCBI Taxonomy" id="2780094"/>
    <lineage>
        <taxon>Bacteria</taxon>
        <taxon>Pseudomonadati</taxon>
        <taxon>Pseudomonadota</taxon>
        <taxon>Betaproteobacteria</taxon>
        <taxon>Burkholderiales</taxon>
        <taxon>Comamonadaceae</taxon>
        <taxon>Ramlibacter</taxon>
    </lineage>
</organism>
<dbReference type="PROSITE" id="PS50109">
    <property type="entry name" value="HIS_KIN"/>
    <property type="match status" value="1"/>
</dbReference>
<dbReference type="CDD" id="cd16922">
    <property type="entry name" value="HATPase_EvgS-ArcB-TorS-like"/>
    <property type="match status" value="1"/>
</dbReference>
<keyword evidence="6" id="KW-0812">Transmembrane</keyword>
<dbReference type="InterPro" id="IPR003594">
    <property type="entry name" value="HATPase_dom"/>
</dbReference>
<protein>
    <recommendedName>
        <fullName evidence="3">histidine kinase</fullName>
        <ecNumber evidence="3">2.7.13.3</ecNumber>
    </recommendedName>
</protein>
<dbReference type="CDD" id="cd00130">
    <property type="entry name" value="PAS"/>
    <property type="match status" value="1"/>
</dbReference>
<comment type="subcellular location">
    <subcellularLocation>
        <location evidence="2">Cell membrane</location>
        <topology evidence="2">Multi-pass membrane protein</topology>
    </subcellularLocation>
</comment>
<feature type="domain" description="Response regulatory" evidence="16">
    <location>
        <begin position="564"/>
        <end position="680"/>
    </location>
</feature>
<evidence type="ECO:0000259" key="17">
    <source>
        <dbReference type="PROSITE" id="PS50894"/>
    </source>
</evidence>
<dbReference type="PANTHER" id="PTHR45339">
    <property type="entry name" value="HYBRID SIGNAL TRANSDUCTION HISTIDINE KINASE J"/>
    <property type="match status" value="1"/>
</dbReference>
<dbReference type="Pfam" id="PF08448">
    <property type="entry name" value="PAS_4"/>
    <property type="match status" value="1"/>
</dbReference>
<dbReference type="Pfam" id="PF01627">
    <property type="entry name" value="Hpt"/>
    <property type="match status" value="1"/>
</dbReference>
<dbReference type="SMART" id="SM00387">
    <property type="entry name" value="HATPase_c"/>
    <property type="match status" value="1"/>
</dbReference>
<dbReference type="SMART" id="SM00388">
    <property type="entry name" value="HisKA"/>
    <property type="match status" value="1"/>
</dbReference>
<evidence type="ECO:0000256" key="8">
    <source>
        <dbReference type="ARBA" id="ARBA00022840"/>
    </source>
</evidence>
<dbReference type="Pfam" id="PF00072">
    <property type="entry name" value="Response_reg"/>
    <property type="match status" value="1"/>
</dbReference>
<evidence type="ECO:0000256" key="4">
    <source>
        <dbReference type="ARBA" id="ARBA00022475"/>
    </source>
</evidence>
<evidence type="ECO:0000256" key="7">
    <source>
        <dbReference type="ARBA" id="ARBA00022741"/>
    </source>
</evidence>
<dbReference type="InterPro" id="IPR011006">
    <property type="entry name" value="CheY-like_superfamily"/>
</dbReference>
<dbReference type="Gene3D" id="3.30.450.20">
    <property type="entry name" value="PAS domain"/>
    <property type="match status" value="2"/>
</dbReference>
<reference evidence="18 19" key="1">
    <citation type="submission" date="2020-10" db="EMBL/GenBank/DDBJ databases">
        <title>Draft genome of Ramlibacter aquaticus LMG 30558.</title>
        <authorList>
            <person name="Props R."/>
        </authorList>
    </citation>
    <scope>NUCLEOTIDE SEQUENCE [LARGE SCALE GENOMIC DNA]</scope>
    <source>
        <strain evidence="18 19">LMG 30558</strain>
    </source>
</reference>
<dbReference type="SMART" id="SM00091">
    <property type="entry name" value="PAS"/>
    <property type="match status" value="2"/>
</dbReference>
<dbReference type="Proteomes" id="UP000715965">
    <property type="component" value="Unassembled WGS sequence"/>
</dbReference>
<dbReference type="InterPro" id="IPR004358">
    <property type="entry name" value="Sig_transdc_His_kin-like_C"/>
</dbReference>
<keyword evidence="10" id="KW-0902">Two-component regulatory system</keyword>
<dbReference type="InterPro" id="IPR036641">
    <property type="entry name" value="HPT_dom_sf"/>
</dbReference>
<evidence type="ECO:0000256" key="14">
    <source>
        <dbReference type="SAM" id="MobiDB-lite"/>
    </source>
</evidence>
<sequence length="847" mass="92026">MLAFGQRDDAPRLEDELLALRAELARRDRLLAEQGQKLAATRASLSLLVSTLESTTDGVLAVRFEDEAIYFNAAFVEMWRLPHDGLEGMGEAALSALLEVQVSDPEEFRQQVSRRAQDSEDFNVVELLDGRIFERYVAPQVVRGQVVGKVVNYRDVTQRVRFEQEMMFNHVVVESSGPMLWVRRRSLQLSYANPAACELLGRRIDQLLGCSLQELDPGWTAEALRAVDAQLSARGRAVPWETTYHRADGSERSLELTVALASHGEDDIYIVTLKDATEQRQAWEATRRAREVAEQATRMKTDFLANMSHEIRTPLNAVIGLSHLALKTGLDARQRDYIGKVQAAGQHLLGIVNDILDFSKIEAGKIAIERAAFTLDKVLGDVSDLTTPKSTAKGLALRFEVGEDVPHHLVGDPLRIGQILINYADNAVKYTEQGEVVVSVRLLERADDTALLHFGVSDTGIGLTADQTARLFQSFEQADTSTTRRYGGTGLGLAISRQLARLMGGDTGVDSRWGLGSTFWFTVRIGVGSAADGTHAPQEKARPGPAGDLEEVLAAQLAARRGARLLLVEDNDINQRVARELLEDMGFQVAIAANGQDGLARVREEPWDLVLMDMQMPLMDGISATLEIRRHPEFQALPVVAMTASVMQRDRERCMNAGMNDFVTKPIAPQDLAAALVRWLPTRAQPAADARPTPAAQPAPHKALGATPSTGRDAPVAAAPDAAADPLMCIPGLDATSGLRRMLQRRPLYLAMLRRYLDGQRHAPAQVRQALDAGDAAAAERLAHTAKGVAATVGADAVAACAASVEQALRQREPRATLDPLLEQFAATLAPLVSALEAALGAAEAAA</sequence>
<feature type="domain" description="HPt" evidence="17">
    <location>
        <begin position="745"/>
        <end position="839"/>
    </location>
</feature>
<accession>A0ABR9SE19</accession>
<dbReference type="Pfam" id="PF00512">
    <property type="entry name" value="HisKA"/>
    <property type="match status" value="1"/>
</dbReference>
<evidence type="ECO:0000256" key="3">
    <source>
        <dbReference type="ARBA" id="ARBA00012438"/>
    </source>
</evidence>
<gene>
    <name evidence="18" type="ORF">IM725_08475</name>
</gene>
<dbReference type="SMART" id="SM00073">
    <property type="entry name" value="HPT"/>
    <property type="match status" value="1"/>
</dbReference>
<dbReference type="Gene3D" id="1.10.287.130">
    <property type="match status" value="1"/>
</dbReference>
<dbReference type="EMBL" id="JADDOJ010000026">
    <property type="protein sequence ID" value="MBE7940603.1"/>
    <property type="molecule type" value="Genomic_DNA"/>
</dbReference>
<evidence type="ECO:0000259" key="16">
    <source>
        <dbReference type="PROSITE" id="PS50110"/>
    </source>
</evidence>
<dbReference type="SUPFAM" id="SSF55874">
    <property type="entry name" value="ATPase domain of HSP90 chaperone/DNA topoisomerase II/histidine kinase"/>
    <property type="match status" value="1"/>
</dbReference>
<dbReference type="Gene3D" id="3.30.565.10">
    <property type="entry name" value="Histidine kinase-like ATPase, C-terminal domain"/>
    <property type="match status" value="1"/>
</dbReference>
<dbReference type="InterPro" id="IPR001789">
    <property type="entry name" value="Sig_transdc_resp-reg_receiver"/>
</dbReference>
<dbReference type="InterPro" id="IPR008207">
    <property type="entry name" value="Sig_transdc_His_kin_Hpt_dom"/>
</dbReference>
<keyword evidence="7" id="KW-0547">Nucleotide-binding</keyword>
<keyword evidence="9" id="KW-1133">Transmembrane helix</keyword>
<dbReference type="SMART" id="SM00448">
    <property type="entry name" value="REC"/>
    <property type="match status" value="1"/>
</dbReference>
<feature type="modified residue" description="4-aspartylphosphate" evidence="13">
    <location>
        <position position="613"/>
    </location>
</feature>
<dbReference type="RefSeq" id="WP_193780142.1">
    <property type="nucleotide sequence ID" value="NZ_JADDOJ010000026.1"/>
</dbReference>
<evidence type="ECO:0000313" key="19">
    <source>
        <dbReference type="Proteomes" id="UP000715965"/>
    </source>
</evidence>
<keyword evidence="11" id="KW-0472">Membrane</keyword>
<dbReference type="NCBIfam" id="TIGR00229">
    <property type="entry name" value="sensory_box"/>
    <property type="match status" value="1"/>
</dbReference>
<evidence type="ECO:0000256" key="5">
    <source>
        <dbReference type="ARBA" id="ARBA00022553"/>
    </source>
</evidence>
<dbReference type="EC" id="2.7.13.3" evidence="3"/>
<evidence type="ECO:0000256" key="6">
    <source>
        <dbReference type="ARBA" id="ARBA00022692"/>
    </source>
</evidence>
<dbReference type="SUPFAM" id="SSF52172">
    <property type="entry name" value="CheY-like"/>
    <property type="match status" value="1"/>
</dbReference>
<proteinExistence type="predicted"/>